<organism evidence="1 2">
    <name type="scientific">Desulfosarcina ovata subsp. ovata</name>
    <dbReference type="NCBI Taxonomy" id="2752305"/>
    <lineage>
        <taxon>Bacteria</taxon>
        <taxon>Pseudomonadati</taxon>
        <taxon>Thermodesulfobacteriota</taxon>
        <taxon>Desulfobacteria</taxon>
        <taxon>Desulfobacterales</taxon>
        <taxon>Desulfosarcinaceae</taxon>
        <taxon>Desulfosarcina</taxon>
    </lineage>
</organism>
<keyword evidence="2" id="KW-1185">Reference proteome</keyword>
<sequence length="121" mass="13102">MISVETKAGCTLFRVSGEVAAGEIATHAIQYLREPLTDKALWDFSSVTRIKMTTADIKGLVDRLGDISLGQPSRKVALVGSGQINIGLGKLFVAFAQIAGLPSRYKVFRDAGHAVDWLRKN</sequence>
<evidence type="ECO:0000313" key="1">
    <source>
        <dbReference type="EMBL" id="BBO87928.1"/>
    </source>
</evidence>
<accession>A0A5K8A6B3</accession>
<dbReference type="AlphaFoldDB" id="A0A5K8A6B3"/>
<evidence type="ECO:0000313" key="2">
    <source>
        <dbReference type="Proteomes" id="UP000422108"/>
    </source>
</evidence>
<evidence type="ECO:0008006" key="3">
    <source>
        <dbReference type="Google" id="ProtNLM"/>
    </source>
</evidence>
<protein>
    <recommendedName>
        <fullName evidence="3">STAS/SEC14 domain-containing protein</fullName>
    </recommendedName>
</protein>
<reference evidence="1 2" key="1">
    <citation type="submission" date="2019-11" db="EMBL/GenBank/DDBJ databases">
        <title>Comparative genomics of hydrocarbon-degrading Desulfosarcina strains.</title>
        <authorList>
            <person name="Watanabe M."/>
            <person name="Kojima H."/>
            <person name="Fukui M."/>
        </authorList>
    </citation>
    <scope>NUCLEOTIDE SEQUENCE [LARGE SCALE GENOMIC DNA]</scope>
    <source>
        <strain evidence="2">oXyS1</strain>
    </source>
</reference>
<dbReference type="EMBL" id="AP021879">
    <property type="protein sequence ID" value="BBO87928.1"/>
    <property type="molecule type" value="Genomic_DNA"/>
</dbReference>
<name>A0A5K8A6B3_9BACT</name>
<dbReference type="Proteomes" id="UP000422108">
    <property type="component" value="Chromosome"/>
</dbReference>
<gene>
    <name evidence="1" type="ORF">DSCOOX_11080</name>
</gene>
<proteinExistence type="predicted"/>